<feature type="compositionally biased region" description="Basic and acidic residues" evidence="4">
    <location>
        <begin position="1642"/>
        <end position="1674"/>
    </location>
</feature>
<dbReference type="KEGG" id="pfp:PFL1_03552"/>
<dbReference type="Pfam" id="PF23347">
    <property type="entry name" value="TPR_Nup160_C"/>
    <property type="match status" value="1"/>
</dbReference>
<accession>A0A061H8G0</accession>
<feature type="domain" description="Nucleoporin Nup120/160 beta-propeller" evidence="5">
    <location>
        <begin position="86"/>
        <end position="639"/>
    </location>
</feature>
<feature type="region of interest" description="Disordered" evidence="4">
    <location>
        <begin position="1642"/>
        <end position="1681"/>
    </location>
</feature>
<feature type="compositionally biased region" description="Polar residues" evidence="4">
    <location>
        <begin position="19"/>
        <end position="32"/>
    </location>
</feature>
<dbReference type="SUPFAM" id="SSF48452">
    <property type="entry name" value="TPR-like"/>
    <property type="match status" value="1"/>
</dbReference>
<dbReference type="SUPFAM" id="SSF50998">
    <property type="entry name" value="Quinoprotein alcohol dehydrogenase-like"/>
    <property type="match status" value="1"/>
</dbReference>
<gene>
    <name evidence="8" type="ORF">PFL1_03552</name>
</gene>
<dbReference type="GeneID" id="19317661"/>
<feature type="domain" description="NUP160 C-terminal TPR" evidence="6">
    <location>
        <begin position="1375"/>
        <end position="1450"/>
    </location>
</feature>
<evidence type="ECO:0000256" key="3">
    <source>
        <dbReference type="ARBA" id="ARBA00023242"/>
    </source>
</evidence>
<dbReference type="RefSeq" id="XP_007879263.1">
    <property type="nucleotide sequence ID" value="XM_007881072.1"/>
</dbReference>
<dbReference type="Pfam" id="PF23354">
    <property type="entry name" value="TPR_NUP160_120_M"/>
    <property type="match status" value="1"/>
</dbReference>
<evidence type="ECO:0000259" key="5">
    <source>
        <dbReference type="Pfam" id="PF11715"/>
    </source>
</evidence>
<feature type="region of interest" description="Disordered" evidence="4">
    <location>
        <begin position="19"/>
        <end position="63"/>
    </location>
</feature>
<dbReference type="InterPro" id="IPR011047">
    <property type="entry name" value="Quinoprotein_ADH-like_sf"/>
</dbReference>
<evidence type="ECO:0008006" key="10">
    <source>
        <dbReference type="Google" id="ProtNLM"/>
    </source>
</evidence>
<evidence type="ECO:0000259" key="6">
    <source>
        <dbReference type="Pfam" id="PF23347"/>
    </source>
</evidence>
<dbReference type="InterPro" id="IPR011990">
    <property type="entry name" value="TPR-like_helical_dom_sf"/>
</dbReference>
<evidence type="ECO:0000256" key="1">
    <source>
        <dbReference type="ARBA" id="ARBA00004123"/>
    </source>
</evidence>
<dbReference type="InterPro" id="IPR056535">
    <property type="entry name" value="TPR_NUP160_M"/>
</dbReference>
<feature type="domain" description="NUP160 middle TPR" evidence="7">
    <location>
        <begin position="1047"/>
        <end position="1302"/>
    </location>
</feature>
<evidence type="ECO:0000256" key="4">
    <source>
        <dbReference type="SAM" id="MobiDB-lite"/>
    </source>
</evidence>
<dbReference type="HOGENOM" id="CLU_002799_0_0_1"/>
<keyword evidence="2" id="KW-0813">Transport</keyword>
<dbReference type="GO" id="GO:0005643">
    <property type="term" value="C:nuclear pore"/>
    <property type="evidence" value="ECO:0007669"/>
    <property type="project" value="TreeGrafter"/>
</dbReference>
<dbReference type="InterPro" id="IPR021717">
    <property type="entry name" value="Nucleoporin_Nup160"/>
</dbReference>
<dbReference type="Pfam" id="PF11715">
    <property type="entry name" value="Beta-prop_Nup120_160"/>
    <property type="match status" value="1"/>
</dbReference>
<dbReference type="InterPro" id="IPR059141">
    <property type="entry name" value="Beta-prop_Nup120_160"/>
</dbReference>
<proteinExistence type="predicted"/>
<dbReference type="EMBL" id="KE361633">
    <property type="protein sequence ID" value="EPQ28749.1"/>
    <property type="molecule type" value="Genomic_DNA"/>
</dbReference>
<evidence type="ECO:0000256" key="2">
    <source>
        <dbReference type="ARBA" id="ARBA00022448"/>
    </source>
</evidence>
<evidence type="ECO:0000313" key="9">
    <source>
        <dbReference type="Proteomes" id="UP000053664"/>
    </source>
</evidence>
<dbReference type="PANTHER" id="PTHR21286:SF0">
    <property type="entry name" value="NUCLEAR PORE COMPLEX PROTEIN NUP160"/>
    <property type="match status" value="1"/>
</dbReference>
<organism evidence="8 9">
    <name type="scientific">Pseudozyma flocculosa PF-1</name>
    <dbReference type="NCBI Taxonomy" id="1277687"/>
    <lineage>
        <taxon>Eukaryota</taxon>
        <taxon>Fungi</taxon>
        <taxon>Dikarya</taxon>
        <taxon>Basidiomycota</taxon>
        <taxon>Ustilaginomycotina</taxon>
        <taxon>Ustilaginomycetes</taxon>
        <taxon>Ustilaginales</taxon>
        <taxon>Ustilaginaceae</taxon>
        <taxon>Pseudozyma</taxon>
    </lineage>
</organism>
<keyword evidence="3" id="KW-0539">Nucleus</keyword>
<dbReference type="eggNOG" id="KOG4521">
    <property type="taxonomic scope" value="Eukaryota"/>
</dbReference>
<dbReference type="GO" id="GO:0017056">
    <property type="term" value="F:structural constituent of nuclear pore"/>
    <property type="evidence" value="ECO:0007669"/>
    <property type="project" value="TreeGrafter"/>
</dbReference>
<dbReference type="InterPro" id="IPR056536">
    <property type="entry name" value="TPR_NUP160_C"/>
</dbReference>
<protein>
    <recommendedName>
        <fullName evidence="10">Nuclear pore complex protein Nup160</fullName>
    </recommendedName>
</protein>
<dbReference type="PANTHER" id="PTHR21286">
    <property type="entry name" value="NUCLEAR PORE COMPLEX PROTEIN NUP160"/>
    <property type="match status" value="1"/>
</dbReference>
<feature type="compositionally biased region" description="Low complexity" evidence="4">
    <location>
        <begin position="46"/>
        <end position="62"/>
    </location>
</feature>
<dbReference type="Proteomes" id="UP000053664">
    <property type="component" value="Unassembled WGS sequence"/>
</dbReference>
<feature type="region of interest" description="Disordered" evidence="4">
    <location>
        <begin position="481"/>
        <end position="502"/>
    </location>
</feature>
<dbReference type="OrthoDB" id="67716at2759"/>
<sequence>MPLPYTPYRLATAAIGPSTSRDSIHLSQSQDEPITVPTPSHPGYNSNSSTSASTSTSSPYSSIPEHHAAHARAYFPSPASGYDAGFVLARAVAGARELELRWCRISSSQGSVPAAATNSRALAKSDTFAPSLDALQSGPPPKTFLFPAPLLPNVGLFADRLSGCLYVVAVTTTGYLYRLNFPLPFLFHAASLGPAWSTEYRVSQLAAHDSSSGSAVGSRAATHAFIEDAGLVLLTCGDGSIVKLQQVRSGDHGFEGTWKESVLRPTSFLSGVSRFFSRSASPIDASSSPTHALSVTTYVDGNGYALAFAASRDRKLRVWNLVSESCVRTLDLPISADPGATAERQLMVAGDDADARGSKDGVPPFGLNAKPMLKLFSARDDEANSSVRYLLAYVPAPMPHGNMFALYSVDLEESRSSSGGLGEVSLVWEKRCDPETRGRGIELRDVAIAPISEDADEAWAMWTLWDAGNGPLLKYTRIGDESAAPSGPDESSTSIRLSGAAAPDDDWRTVSCERHFRPMHGDDFEEILEATRKSADPADVFLSRVLEPGRFSESTLRTAIKMYRDAVPSTSRQPSTLFGSLAEEVGTIVASNCELEVDPKTGGKLYDKFHSSIVREWTRFVGLAEQIEGSALWPIELSMPRLEAYGAAGTVAEPLVVTRAALCVPTLEDGPSIVERLQRLGEFAEAAAAAKGLNPSALEQVAAERRLLFSAADLHSADILPVLGSTSATVADVFEVVDAASQLVQQFSPVDIEAFTGSVQKLFSSPLGFSLEQAATELWCMDLCNIEGIATAVVEKLVNTLGASLESALSDVVALLTSGFEGDQDPTAPLRRHSDVTLSDLGASLCGDALLQAVAVRHTLATTFAILVIALYSCSDTAAQVSDIPLYVAHALSTLQSLNALLELARTPGVAEIQAQSFEAGDRDNLAARLGRLSVALPLGRQGEDERRRQFEWPSLLHFCVANQLLVVSAADDRRAASSLGRKIGSVVVRALGSSDLLKGEVGDQASTPPMPVLSAGHARMGDALVRQGFPSAALAFLSHFPPTPAAHYVRARALVYLGRLDEAGEAFERVVPAVEAPALLQRNADGLVDLLPPSITSVSAKDRAALFYRHVSSFFEVADSPFHVAKFCQASIEAGDDFAGGASGDGGEQATSRDLWFKIFRAQLDMHDFSEAYATIMALPHPGLQKDCLRSLVGVMCEAGEIGTLLKFSFPGLQPEIERTLSFKARNSDPLSTPNYYFVLYSYHIFRGDLKSAGAVMYQHAQRIGEIHRGGDRAGLDPVGDFMDLAVKQAQSYLASINALSMIRPENAWFAHADTSDADEAAGGAAASSLLFGGQDDEQAASRRAKSSGPRALTSYVPSNLFAPTAREIRIVSLPDIRREYALILARLELVGRYPELGYSTSTLRPSDAVLLFVNADRFDLAFSTASALDVDMTPIFASLATKCVALARARTLRLRARGSDAVSSAEGDVLALQDSDEDLEEPEASFLALSEKAAGWTESASERAWRYLELHLDMFDTEQGCWRYRLVVLDKVVSLRLFGEMPACLKQWFERQRPDAVVRVLRRYGMIDEALRACIAMVKSETDTRLKHNKRPGSSWLPYSLFDEVLLQAEDPDSRPPAGSASATTTRGLAAELRQALDGRVEGLERRTREVKRQGEADLDRETKRREREGAGREWIPAA</sequence>
<evidence type="ECO:0000313" key="8">
    <source>
        <dbReference type="EMBL" id="EPQ28749.1"/>
    </source>
</evidence>
<reference evidence="8 9" key="1">
    <citation type="journal article" date="2013" name="Plant Cell">
        <title>The transition from a phytopathogenic smut ancestor to an anamorphic biocontrol agent deciphered by comparative whole-genome analysis.</title>
        <authorList>
            <person name="Lefebvre F."/>
            <person name="Joly D.L."/>
            <person name="Labbe C."/>
            <person name="Teichmann B."/>
            <person name="Linning R."/>
            <person name="Belzile F."/>
            <person name="Bakkeren G."/>
            <person name="Belanger R.R."/>
        </authorList>
    </citation>
    <scope>NUCLEOTIDE SEQUENCE [LARGE SCALE GENOMIC DNA]</scope>
    <source>
        <strain evidence="8 9">PF-1</strain>
    </source>
</reference>
<name>A0A061H8G0_9BASI</name>
<evidence type="ECO:0000259" key="7">
    <source>
        <dbReference type="Pfam" id="PF23354"/>
    </source>
</evidence>
<comment type="subcellular location">
    <subcellularLocation>
        <location evidence="1">Nucleus</location>
    </subcellularLocation>
</comment>